<comment type="caution">
    <text evidence="1">The sequence shown here is derived from an EMBL/GenBank/DDBJ whole genome shotgun (WGS) entry which is preliminary data.</text>
</comment>
<evidence type="ECO:0000313" key="1">
    <source>
        <dbReference type="EMBL" id="GBG23783.1"/>
    </source>
</evidence>
<gene>
    <name evidence="1" type="ORF">FCC1311_000032</name>
</gene>
<protein>
    <submittedName>
        <fullName evidence="1">Uncharacterized protein</fullName>
    </submittedName>
</protein>
<sequence>MRTACRLDSTWSLPWENFDDEVGWDFFGFGFVYILVYGRDFRPNNTELPSLIEQDVVVRFDFGLSDTVSRAVTS</sequence>
<dbReference type="Proteomes" id="UP000241890">
    <property type="component" value="Unassembled WGS sequence"/>
</dbReference>
<evidence type="ECO:0000313" key="2">
    <source>
        <dbReference type="Proteomes" id="UP000241890"/>
    </source>
</evidence>
<dbReference type="AlphaFoldDB" id="A0A2R5G5R2"/>
<keyword evidence="2" id="KW-1185">Reference proteome</keyword>
<dbReference type="InParanoid" id="A0A2R5G5R2"/>
<organism evidence="1 2">
    <name type="scientific">Hondaea fermentalgiana</name>
    <dbReference type="NCBI Taxonomy" id="2315210"/>
    <lineage>
        <taxon>Eukaryota</taxon>
        <taxon>Sar</taxon>
        <taxon>Stramenopiles</taxon>
        <taxon>Bigyra</taxon>
        <taxon>Labyrinthulomycetes</taxon>
        <taxon>Thraustochytrida</taxon>
        <taxon>Thraustochytriidae</taxon>
        <taxon>Hondaea</taxon>
    </lineage>
</organism>
<dbReference type="EMBL" id="BEYU01000001">
    <property type="protein sequence ID" value="GBG23783.1"/>
    <property type="molecule type" value="Genomic_DNA"/>
</dbReference>
<name>A0A2R5G5R2_9STRA</name>
<accession>A0A2R5G5R2</accession>
<reference evidence="1 2" key="1">
    <citation type="submission" date="2017-12" db="EMBL/GenBank/DDBJ databases">
        <title>Sequencing, de novo assembly and annotation of complete genome of a new Thraustochytrid species, strain FCC1311.</title>
        <authorList>
            <person name="Sedici K."/>
            <person name="Godart F."/>
            <person name="Aiese Cigliano R."/>
            <person name="Sanseverino W."/>
            <person name="Barakat M."/>
            <person name="Ortet P."/>
            <person name="Marechal E."/>
            <person name="Cagnac O."/>
            <person name="Amato A."/>
        </authorList>
    </citation>
    <scope>NUCLEOTIDE SEQUENCE [LARGE SCALE GENOMIC DNA]</scope>
</reference>
<proteinExistence type="predicted"/>